<keyword evidence="6" id="KW-0653">Protein transport</keyword>
<keyword evidence="7 9" id="KW-1133">Transmembrane helix</keyword>
<evidence type="ECO:0000256" key="6">
    <source>
        <dbReference type="ARBA" id="ARBA00022927"/>
    </source>
</evidence>
<keyword evidence="8 9" id="KW-0472">Membrane</keyword>
<dbReference type="InterPro" id="IPR045214">
    <property type="entry name" value="Surf1/Surf4"/>
</dbReference>
<feature type="transmembrane region" description="Helical" evidence="9">
    <location>
        <begin position="121"/>
        <end position="140"/>
    </location>
</feature>
<dbReference type="InterPro" id="IPR002995">
    <property type="entry name" value="Surf4"/>
</dbReference>
<keyword evidence="11" id="KW-1185">Reference proteome</keyword>
<dbReference type="GO" id="GO:0005789">
    <property type="term" value="C:endoplasmic reticulum membrane"/>
    <property type="evidence" value="ECO:0007669"/>
    <property type="project" value="UniProtKB-SubCell"/>
</dbReference>
<dbReference type="GO" id="GO:0007030">
    <property type="term" value="P:Golgi organization"/>
    <property type="evidence" value="ECO:0007669"/>
    <property type="project" value="TreeGrafter"/>
</dbReference>
<comment type="similarity">
    <text evidence="2">Belongs to the SURF4 family.</text>
</comment>
<feature type="transmembrane region" description="Helical" evidence="9">
    <location>
        <begin position="67"/>
        <end position="89"/>
    </location>
</feature>
<keyword evidence="3" id="KW-0813">Transport</keyword>
<evidence type="ECO:0000256" key="1">
    <source>
        <dbReference type="ARBA" id="ARBA00004477"/>
    </source>
</evidence>
<evidence type="ECO:0000256" key="5">
    <source>
        <dbReference type="ARBA" id="ARBA00022824"/>
    </source>
</evidence>
<comment type="subcellular location">
    <subcellularLocation>
        <location evidence="1">Endoplasmic reticulum membrane</location>
        <topology evidence="1">Multi-pass membrane protein</topology>
    </subcellularLocation>
</comment>
<gene>
    <name evidence="10" type="ORF">BCR44DRAFT_61420</name>
</gene>
<accession>A0A1Y2HET4</accession>
<keyword evidence="4 9" id="KW-0812">Transmembrane</keyword>
<dbReference type="EMBL" id="MCFL01000038">
    <property type="protein sequence ID" value="ORZ33100.1"/>
    <property type="molecule type" value="Genomic_DNA"/>
</dbReference>
<feature type="transmembrane region" description="Helical" evidence="9">
    <location>
        <begin position="96"/>
        <end position="115"/>
    </location>
</feature>
<evidence type="ECO:0000313" key="10">
    <source>
        <dbReference type="EMBL" id="ORZ33100.1"/>
    </source>
</evidence>
<evidence type="ECO:0000256" key="8">
    <source>
        <dbReference type="ARBA" id="ARBA00023136"/>
    </source>
</evidence>
<dbReference type="GO" id="GO:0005793">
    <property type="term" value="C:endoplasmic reticulum-Golgi intermediate compartment"/>
    <property type="evidence" value="ECO:0007669"/>
    <property type="project" value="TreeGrafter"/>
</dbReference>
<dbReference type="GO" id="GO:0015031">
    <property type="term" value="P:protein transport"/>
    <property type="evidence" value="ECO:0007669"/>
    <property type="project" value="UniProtKB-KW"/>
</dbReference>
<dbReference type="Proteomes" id="UP000193411">
    <property type="component" value="Unassembled WGS sequence"/>
</dbReference>
<organism evidence="10 11">
    <name type="scientific">Catenaria anguillulae PL171</name>
    <dbReference type="NCBI Taxonomy" id="765915"/>
    <lineage>
        <taxon>Eukaryota</taxon>
        <taxon>Fungi</taxon>
        <taxon>Fungi incertae sedis</taxon>
        <taxon>Blastocladiomycota</taxon>
        <taxon>Blastocladiomycetes</taxon>
        <taxon>Blastocladiales</taxon>
        <taxon>Catenariaceae</taxon>
        <taxon>Catenaria</taxon>
    </lineage>
</organism>
<dbReference type="PANTHER" id="PTHR23427">
    <property type="entry name" value="SURFEIT LOCUS PROTEIN"/>
    <property type="match status" value="1"/>
</dbReference>
<name>A0A1Y2HET4_9FUNG</name>
<sequence>MTTLQQFKPFTSQVEDTLDRIGHPLKPYLPGLARFLLVVTFLEDSLRIVTQWEDQLWYLEKHRGMPWGVSHTFLMVNVLVMLVCSTMAIAQKQTNYAVAGLFAVILSQSIGYGLLFDFAFFIRNLSVIGGLLMLLAEAYAKSRRSYFPGLPALSETDKSTYLQLGGRVLLVLLFISIMFAGEFTLLRAGMSVIGAIACLMVAVGFKAKWSALFLVVFLSLFNVLMNNWWSLHHTHPQRDYIKYDFFQTLSIMGGFLLLVNLGPGGISVDEKKKY</sequence>
<protein>
    <submittedName>
        <fullName evidence="10">SURF4 family-domain-containing protein</fullName>
    </submittedName>
</protein>
<feature type="transmembrane region" description="Helical" evidence="9">
    <location>
        <begin position="249"/>
        <end position="268"/>
    </location>
</feature>
<feature type="transmembrane region" description="Helical" evidence="9">
    <location>
        <begin position="212"/>
        <end position="229"/>
    </location>
</feature>
<evidence type="ECO:0000256" key="2">
    <source>
        <dbReference type="ARBA" id="ARBA00006945"/>
    </source>
</evidence>
<feature type="transmembrane region" description="Helical" evidence="9">
    <location>
        <begin position="185"/>
        <end position="205"/>
    </location>
</feature>
<evidence type="ECO:0000256" key="7">
    <source>
        <dbReference type="ARBA" id="ARBA00022989"/>
    </source>
</evidence>
<dbReference type="AlphaFoldDB" id="A0A1Y2HET4"/>
<dbReference type="STRING" id="765915.A0A1Y2HET4"/>
<evidence type="ECO:0000256" key="9">
    <source>
        <dbReference type="SAM" id="Phobius"/>
    </source>
</evidence>
<keyword evidence="5" id="KW-0256">Endoplasmic reticulum</keyword>
<comment type="caution">
    <text evidence="10">The sequence shown here is derived from an EMBL/GenBank/DDBJ whole genome shotgun (WGS) entry which is preliminary data.</text>
</comment>
<dbReference type="PANTHER" id="PTHR23427:SF1">
    <property type="entry name" value="SURFEIT LOCUS PROTEIN 4"/>
    <property type="match status" value="1"/>
</dbReference>
<evidence type="ECO:0000256" key="4">
    <source>
        <dbReference type="ARBA" id="ARBA00022692"/>
    </source>
</evidence>
<feature type="transmembrane region" description="Helical" evidence="9">
    <location>
        <begin position="161"/>
        <end position="179"/>
    </location>
</feature>
<proteinExistence type="inferred from homology"/>
<dbReference type="OrthoDB" id="7859621at2759"/>
<evidence type="ECO:0000256" key="3">
    <source>
        <dbReference type="ARBA" id="ARBA00022448"/>
    </source>
</evidence>
<dbReference type="Pfam" id="PF02077">
    <property type="entry name" value="SURF4"/>
    <property type="match status" value="1"/>
</dbReference>
<evidence type="ECO:0000313" key="11">
    <source>
        <dbReference type="Proteomes" id="UP000193411"/>
    </source>
</evidence>
<reference evidence="10 11" key="1">
    <citation type="submission" date="2016-07" db="EMBL/GenBank/DDBJ databases">
        <title>Pervasive Adenine N6-methylation of Active Genes in Fungi.</title>
        <authorList>
            <consortium name="DOE Joint Genome Institute"/>
            <person name="Mondo S.J."/>
            <person name="Dannebaum R.O."/>
            <person name="Kuo R.C."/>
            <person name="Labutti K."/>
            <person name="Haridas S."/>
            <person name="Kuo A."/>
            <person name="Salamov A."/>
            <person name="Ahrendt S.R."/>
            <person name="Lipzen A."/>
            <person name="Sullivan W."/>
            <person name="Andreopoulos W.B."/>
            <person name="Clum A."/>
            <person name="Lindquist E."/>
            <person name="Daum C."/>
            <person name="Ramamoorthy G.K."/>
            <person name="Gryganskyi A."/>
            <person name="Culley D."/>
            <person name="Magnuson J.K."/>
            <person name="James T.Y."/>
            <person name="O'Malley M.A."/>
            <person name="Stajich J.E."/>
            <person name="Spatafora J.W."/>
            <person name="Visel A."/>
            <person name="Grigoriev I.V."/>
        </authorList>
    </citation>
    <scope>NUCLEOTIDE SEQUENCE [LARGE SCALE GENOMIC DNA]</scope>
    <source>
        <strain evidence="10 11">PL171</strain>
    </source>
</reference>